<dbReference type="InterPro" id="IPR023214">
    <property type="entry name" value="HAD_sf"/>
</dbReference>
<dbReference type="SUPFAM" id="SSF56784">
    <property type="entry name" value="HAD-like"/>
    <property type="match status" value="1"/>
</dbReference>
<reference evidence="1 2" key="1">
    <citation type="journal article" date="2016" name="Nat. Commun.">
        <title>Thousands of microbial genomes shed light on interconnected biogeochemical processes in an aquifer system.</title>
        <authorList>
            <person name="Anantharaman K."/>
            <person name="Brown C.T."/>
            <person name="Hug L.A."/>
            <person name="Sharon I."/>
            <person name="Castelle C.J."/>
            <person name="Probst A.J."/>
            <person name="Thomas B.C."/>
            <person name="Singh A."/>
            <person name="Wilkins M.J."/>
            <person name="Karaoz U."/>
            <person name="Brodie E.L."/>
            <person name="Williams K.H."/>
            <person name="Hubbard S.S."/>
            <person name="Banfield J.F."/>
        </authorList>
    </citation>
    <scope>NUCLEOTIDE SEQUENCE [LARGE SCALE GENOMIC DNA]</scope>
</reference>
<name>A0A1F7X5N2_9BACT</name>
<dbReference type="InterPro" id="IPR036412">
    <property type="entry name" value="HAD-like_sf"/>
</dbReference>
<evidence type="ECO:0008006" key="3">
    <source>
        <dbReference type="Google" id="ProtNLM"/>
    </source>
</evidence>
<proteinExistence type="predicted"/>
<dbReference type="Proteomes" id="UP000179219">
    <property type="component" value="Unassembled WGS sequence"/>
</dbReference>
<sequence>MGKEKIKIGFDLDGVIIGKPPFMPKYLMEKLVRKRGHGLAYRYPESKIERRIRWLSHLPLFRPPIKKNIKLIHELYKSKNYELYVVSSRYSFLEGRTKEWFKFYRLSGLFKEIHINLKDEQPHIYKEKMIKKLKLNVFIDDDRLLLEYLKGKLLNVDLVFVEEQEKKFNNLK</sequence>
<evidence type="ECO:0000313" key="1">
    <source>
        <dbReference type="EMBL" id="OGM10404.1"/>
    </source>
</evidence>
<evidence type="ECO:0000313" key="2">
    <source>
        <dbReference type="Proteomes" id="UP000179219"/>
    </source>
</evidence>
<dbReference type="Gene3D" id="3.40.50.1000">
    <property type="entry name" value="HAD superfamily/HAD-like"/>
    <property type="match status" value="1"/>
</dbReference>
<organism evidence="1 2">
    <name type="scientific">Candidatus Woesebacteria bacterium RBG_13_34_9</name>
    <dbReference type="NCBI Taxonomy" id="1802477"/>
    <lineage>
        <taxon>Bacteria</taxon>
        <taxon>Candidatus Woeseibacteriota</taxon>
    </lineage>
</organism>
<gene>
    <name evidence="1" type="ORF">A2159_03275</name>
</gene>
<protein>
    <recommendedName>
        <fullName evidence="3">FCP1 homology domain-containing protein</fullName>
    </recommendedName>
</protein>
<comment type="caution">
    <text evidence="1">The sequence shown here is derived from an EMBL/GenBank/DDBJ whole genome shotgun (WGS) entry which is preliminary data.</text>
</comment>
<accession>A0A1F7X5N2</accession>
<dbReference type="AlphaFoldDB" id="A0A1F7X5N2"/>
<dbReference type="EMBL" id="MGFP01000014">
    <property type="protein sequence ID" value="OGM10404.1"/>
    <property type="molecule type" value="Genomic_DNA"/>
</dbReference>